<dbReference type="InterPro" id="IPR000644">
    <property type="entry name" value="CBS_dom"/>
</dbReference>
<feature type="domain" description="CBS" evidence="4">
    <location>
        <begin position="299"/>
        <end position="357"/>
    </location>
</feature>
<proteinExistence type="predicted"/>
<dbReference type="NCBIfam" id="TIGR00254">
    <property type="entry name" value="GGDEF"/>
    <property type="match status" value="1"/>
</dbReference>
<evidence type="ECO:0000313" key="6">
    <source>
        <dbReference type="Proteomes" id="UP001068379"/>
    </source>
</evidence>
<evidence type="ECO:0000313" key="5">
    <source>
        <dbReference type="EMBL" id="MCZ4330793.1"/>
    </source>
</evidence>
<keyword evidence="6" id="KW-1185">Reference proteome</keyword>
<dbReference type="InterPro" id="IPR000160">
    <property type="entry name" value="GGDEF_dom"/>
</dbReference>
<name>A0ABT4M6C9_9BURK</name>
<gene>
    <name evidence="5" type="ORF">O4H32_12645</name>
</gene>
<dbReference type="SUPFAM" id="SSF141868">
    <property type="entry name" value="EAL domain-like"/>
    <property type="match status" value="1"/>
</dbReference>
<dbReference type="InterPro" id="IPR001633">
    <property type="entry name" value="EAL_dom"/>
</dbReference>
<evidence type="ECO:0000259" key="2">
    <source>
        <dbReference type="PROSITE" id="PS50883"/>
    </source>
</evidence>
<dbReference type="PANTHER" id="PTHR33121:SF76">
    <property type="entry name" value="SIGNALING PROTEIN"/>
    <property type="match status" value="1"/>
</dbReference>
<dbReference type="Pfam" id="PF00571">
    <property type="entry name" value="CBS"/>
    <property type="match status" value="1"/>
</dbReference>
<dbReference type="InterPro" id="IPR043128">
    <property type="entry name" value="Rev_trsase/Diguanyl_cyclase"/>
</dbReference>
<dbReference type="CDD" id="cd04598">
    <property type="entry name" value="CBS_pair_GGDEF_EAL"/>
    <property type="match status" value="1"/>
</dbReference>
<dbReference type="PROSITE" id="PS51371">
    <property type="entry name" value="CBS"/>
    <property type="match status" value="1"/>
</dbReference>
<dbReference type="PROSITE" id="PS50883">
    <property type="entry name" value="EAL"/>
    <property type="match status" value="1"/>
</dbReference>
<feature type="domain" description="GGDEF" evidence="3">
    <location>
        <begin position="455"/>
        <end position="607"/>
    </location>
</feature>
<dbReference type="PROSITE" id="PS50887">
    <property type="entry name" value="GGDEF"/>
    <property type="match status" value="1"/>
</dbReference>
<dbReference type="PANTHER" id="PTHR33121">
    <property type="entry name" value="CYCLIC DI-GMP PHOSPHODIESTERASE PDEF"/>
    <property type="match status" value="1"/>
</dbReference>
<dbReference type="Pfam" id="PF00563">
    <property type="entry name" value="EAL"/>
    <property type="match status" value="1"/>
</dbReference>
<dbReference type="InterPro" id="IPR046342">
    <property type="entry name" value="CBS_dom_sf"/>
</dbReference>
<dbReference type="EMBL" id="JAPWHE010000010">
    <property type="protein sequence ID" value="MCZ4330793.1"/>
    <property type="molecule type" value="Genomic_DNA"/>
</dbReference>
<accession>A0ABT4M6C9</accession>
<sequence>MSLALDPELCEPPMIDHDRPGGADVVATLLLHGDLSAVFQPILWMREGTLLGYEGLIRGPQGSPLRAPDRLFEAARARHLGIQVEHRACREVVRRFAALNLPGRLFLNVSPMALLHAADGALDLAVLLAESGLDPGRLVIEITEQDQGECWADLPPAVTRLRVRGVQFAIDDLGSGLSNLGRWLDLRPEFIKTDKVFTAGIQDDLLRQQVLRSVCDIATVAGAVVVAEGVETLDELACVADLGVACAQGYYIERPAAEPSRTRWSDLTASLAERRLADSRGGLEFDPAHDGVEGRALQLLRRVPCVSSNMPNEAVFDLFRRHSELHTIPVVDGEVPVGVLTRASLIERFSLPYQRELYGPKPCRLFMDASPLIVDMHTPLMTLSRWLAEAEGHQLASDFIITGRGRYLGIGASQDLLQALNRLQLRAAQHANPLTQLPGNVPIDRRVQRFLADGQPFVVCHADLDHFKPFNDVFGYRCGDDVIQLLGRILSAHTDAGRDFLGHIGGDDFILLFRSPDWRARCEAMLGDFSLGMMRLLEETGQTVDGGYEAEDRLGHRRHYGLPTLSLGAVPVEPGAYQSRHQIAQAASEAKAQAKKHAGPCLYVERRRPHPQPAPQAV</sequence>
<keyword evidence="1" id="KW-0129">CBS domain</keyword>
<evidence type="ECO:0000259" key="3">
    <source>
        <dbReference type="PROSITE" id="PS50887"/>
    </source>
</evidence>
<dbReference type="Proteomes" id="UP001068379">
    <property type="component" value="Unassembled WGS sequence"/>
</dbReference>
<feature type="domain" description="EAL" evidence="2">
    <location>
        <begin position="19"/>
        <end position="269"/>
    </location>
</feature>
<dbReference type="InterPro" id="IPR029787">
    <property type="entry name" value="Nucleotide_cyclase"/>
</dbReference>
<evidence type="ECO:0000259" key="4">
    <source>
        <dbReference type="PROSITE" id="PS51371"/>
    </source>
</evidence>
<dbReference type="InterPro" id="IPR050706">
    <property type="entry name" value="Cyclic-di-GMP_PDE-like"/>
</dbReference>
<dbReference type="SUPFAM" id="SSF55073">
    <property type="entry name" value="Nucleotide cyclase"/>
    <property type="match status" value="1"/>
</dbReference>
<evidence type="ECO:0000256" key="1">
    <source>
        <dbReference type="PROSITE-ProRule" id="PRU00703"/>
    </source>
</evidence>
<dbReference type="Pfam" id="PF00990">
    <property type="entry name" value="GGDEF"/>
    <property type="match status" value="1"/>
</dbReference>
<dbReference type="SUPFAM" id="SSF54631">
    <property type="entry name" value="CBS-domain pair"/>
    <property type="match status" value="1"/>
</dbReference>
<dbReference type="Gene3D" id="3.30.70.270">
    <property type="match status" value="1"/>
</dbReference>
<organism evidence="5 6">
    <name type="scientific">Castellaniella denitrificans</name>
    <dbReference type="NCBI Taxonomy" id="56119"/>
    <lineage>
        <taxon>Bacteria</taxon>
        <taxon>Pseudomonadati</taxon>
        <taxon>Pseudomonadota</taxon>
        <taxon>Betaproteobacteria</taxon>
        <taxon>Burkholderiales</taxon>
        <taxon>Alcaligenaceae</taxon>
        <taxon>Castellaniella</taxon>
    </lineage>
</organism>
<dbReference type="SMART" id="SM00267">
    <property type="entry name" value="GGDEF"/>
    <property type="match status" value="1"/>
</dbReference>
<dbReference type="Gene3D" id="3.10.580.10">
    <property type="entry name" value="CBS-domain"/>
    <property type="match status" value="1"/>
</dbReference>
<protein>
    <submittedName>
        <fullName evidence="5">GGDEF domain-containing protein</fullName>
    </submittedName>
</protein>
<reference evidence="5" key="1">
    <citation type="submission" date="2022-12" db="EMBL/GenBank/DDBJ databases">
        <title>Bacterial isolates from different developmental stages of Nematostella vectensis.</title>
        <authorList>
            <person name="Fraune S."/>
        </authorList>
    </citation>
    <scope>NUCLEOTIDE SEQUENCE</scope>
    <source>
        <strain evidence="5">G21619-S1</strain>
    </source>
</reference>
<dbReference type="InterPro" id="IPR035919">
    <property type="entry name" value="EAL_sf"/>
</dbReference>
<dbReference type="Gene3D" id="3.20.20.450">
    <property type="entry name" value="EAL domain"/>
    <property type="match status" value="1"/>
</dbReference>
<dbReference type="SMART" id="SM00116">
    <property type="entry name" value="CBS"/>
    <property type="match status" value="1"/>
</dbReference>
<dbReference type="RefSeq" id="WP_269359693.1">
    <property type="nucleotide sequence ID" value="NZ_JAPWHE010000010.1"/>
</dbReference>
<comment type="caution">
    <text evidence="5">The sequence shown here is derived from an EMBL/GenBank/DDBJ whole genome shotgun (WGS) entry which is preliminary data.</text>
</comment>
<dbReference type="SMART" id="SM00052">
    <property type="entry name" value="EAL"/>
    <property type="match status" value="1"/>
</dbReference>
<dbReference type="CDD" id="cd01949">
    <property type="entry name" value="GGDEF"/>
    <property type="match status" value="1"/>
</dbReference>
<dbReference type="CDD" id="cd01948">
    <property type="entry name" value="EAL"/>
    <property type="match status" value="1"/>
</dbReference>